<organism evidence="2">
    <name type="scientific">Arundo donax</name>
    <name type="common">Giant reed</name>
    <name type="synonym">Donax arundinaceus</name>
    <dbReference type="NCBI Taxonomy" id="35708"/>
    <lineage>
        <taxon>Eukaryota</taxon>
        <taxon>Viridiplantae</taxon>
        <taxon>Streptophyta</taxon>
        <taxon>Embryophyta</taxon>
        <taxon>Tracheophyta</taxon>
        <taxon>Spermatophyta</taxon>
        <taxon>Magnoliopsida</taxon>
        <taxon>Liliopsida</taxon>
        <taxon>Poales</taxon>
        <taxon>Poaceae</taxon>
        <taxon>PACMAD clade</taxon>
        <taxon>Arundinoideae</taxon>
        <taxon>Arundineae</taxon>
        <taxon>Arundo</taxon>
    </lineage>
</organism>
<dbReference type="PANTHER" id="PTHR35166">
    <property type="entry name" value="OS05G0193700 PROTEIN-RELATED"/>
    <property type="match status" value="1"/>
</dbReference>
<feature type="region of interest" description="Disordered" evidence="1">
    <location>
        <begin position="1"/>
        <end position="20"/>
    </location>
</feature>
<feature type="compositionally biased region" description="Basic and acidic residues" evidence="1">
    <location>
        <begin position="71"/>
        <end position="82"/>
    </location>
</feature>
<evidence type="ECO:0000313" key="2">
    <source>
        <dbReference type="EMBL" id="JAE18370.1"/>
    </source>
</evidence>
<reference evidence="2" key="1">
    <citation type="submission" date="2014-09" db="EMBL/GenBank/DDBJ databases">
        <authorList>
            <person name="Magalhaes I.L.F."/>
            <person name="Oliveira U."/>
            <person name="Santos F.R."/>
            <person name="Vidigal T.H.D.A."/>
            <person name="Brescovit A.D."/>
            <person name="Santos A.J."/>
        </authorList>
    </citation>
    <scope>NUCLEOTIDE SEQUENCE</scope>
    <source>
        <tissue evidence="2">Shoot tissue taken approximately 20 cm above the soil surface</tissue>
    </source>
</reference>
<sequence length="277" mass="30458">MAGKEGSGSKGRMFGNPMNNRFPVVVEEDGEEKKSVRMLGCSRLHFGNHPPVDMAEWMSGGLRPCTGLHTPSEEEKGEEVPVKKLSMGGGPTGPILGRHRSAEKKEGVVTGAKRKAEDSEGKAAAVSSEEGKLAAAAADESADAAAFDGEDEAPEGEWVEMPEDCLAWLLAQTRETRSVPLLEVPVKSTLLSQEDVDRQRELISKMNTRLQASHDQFFRFQVWVRNKLQMNGRVMVPADLFGPMPKVQQEVSEIWKDEMKKLGMYVPADSDIMDDTD</sequence>
<feature type="region of interest" description="Disordered" evidence="1">
    <location>
        <begin position="70"/>
        <end position="144"/>
    </location>
</feature>
<name>A0A0A9FZV3_ARUDO</name>
<dbReference type="AlphaFoldDB" id="A0A0A9FZV3"/>
<accession>A0A0A9FZV3</accession>
<evidence type="ECO:0000256" key="1">
    <source>
        <dbReference type="SAM" id="MobiDB-lite"/>
    </source>
</evidence>
<feature type="compositionally biased region" description="Low complexity" evidence="1">
    <location>
        <begin position="133"/>
        <end position="144"/>
    </location>
</feature>
<dbReference type="EMBL" id="GBRH01179526">
    <property type="protein sequence ID" value="JAE18370.1"/>
    <property type="molecule type" value="Transcribed_RNA"/>
</dbReference>
<reference evidence="2" key="2">
    <citation type="journal article" date="2015" name="Data Brief">
        <title>Shoot transcriptome of the giant reed, Arundo donax.</title>
        <authorList>
            <person name="Barrero R.A."/>
            <person name="Guerrero F.D."/>
            <person name="Moolhuijzen P."/>
            <person name="Goolsby J.A."/>
            <person name="Tidwell J."/>
            <person name="Bellgard S.E."/>
            <person name="Bellgard M.I."/>
        </authorList>
    </citation>
    <scope>NUCLEOTIDE SEQUENCE</scope>
    <source>
        <tissue evidence="2">Shoot tissue taken approximately 20 cm above the soil surface</tissue>
    </source>
</reference>
<protein>
    <submittedName>
        <fullName evidence="2">Uncharacterized protein</fullName>
    </submittedName>
</protein>
<dbReference type="PANTHER" id="PTHR35166:SF20">
    <property type="entry name" value="EXPRESSED PROTEIN"/>
    <property type="match status" value="1"/>
</dbReference>
<proteinExistence type="predicted"/>